<dbReference type="InterPro" id="IPR000917">
    <property type="entry name" value="Sulfatase_N"/>
</dbReference>
<dbReference type="Proteomes" id="UP000652755">
    <property type="component" value="Unassembled WGS sequence"/>
</dbReference>
<dbReference type="PANTHER" id="PTHR43751">
    <property type="entry name" value="SULFATASE"/>
    <property type="match status" value="1"/>
</dbReference>
<feature type="domain" description="Sulfatase N-terminal" evidence="4">
    <location>
        <begin position="43"/>
        <end position="313"/>
    </location>
</feature>
<evidence type="ECO:0000259" key="4">
    <source>
        <dbReference type="Pfam" id="PF00884"/>
    </source>
</evidence>
<dbReference type="RefSeq" id="WP_187071349.1">
    <property type="nucleotide sequence ID" value="NZ_JACRYL010000008.1"/>
</dbReference>
<dbReference type="InterPro" id="IPR052701">
    <property type="entry name" value="GAG_Ulvan_Degrading_Sulfatases"/>
</dbReference>
<name>A0ABR7KS04_9SPHI</name>
<protein>
    <submittedName>
        <fullName evidence="5">Sulfatase</fullName>
    </submittedName>
</protein>
<dbReference type="CDD" id="cd16027">
    <property type="entry name" value="SGSH"/>
    <property type="match status" value="1"/>
</dbReference>
<dbReference type="InterPro" id="IPR024607">
    <property type="entry name" value="Sulfatase_CS"/>
</dbReference>
<dbReference type="SUPFAM" id="SSF53649">
    <property type="entry name" value="Alkaline phosphatase-like"/>
    <property type="match status" value="1"/>
</dbReference>
<evidence type="ECO:0000256" key="2">
    <source>
        <dbReference type="ARBA" id="ARBA00022801"/>
    </source>
</evidence>
<evidence type="ECO:0000313" key="5">
    <source>
        <dbReference type="EMBL" id="MBC6110879.1"/>
    </source>
</evidence>
<evidence type="ECO:0000313" key="6">
    <source>
        <dbReference type="Proteomes" id="UP000652755"/>
    </source>
</evidence>
<accession>A0ABR7KS04</accession>
<dbReference type="InterPro" id="IPR017850">
    <property type="entry name" value="Alkaline_phosphatase_core_sf"/>
</dbReference>
<feature type="transmembrane region" description="Helical" evidence="3">
    <location>
        <begin position="12"/>
        <end position="30"/>
    </location>
</feature>
<gene>
    <name evidence="5" type="ORF">H7U22_10635</name>
</gene>
<reference evidence="5 6" key="1">
    <citation type="submission" date="2020-08" db="EMBL/GenBank/DDBJ databases">
        <authorList>
            <person name="Sun Q."/>
            <person name="Inoue M."/>
        </authorList>
    </citation>
    <scope>NUCLEOTIDE SEQUENCE [LARGE SCALE GENOMIC DNA]</scope>
    <source>
        <strain evidence="5 6">CCM 8938</strain>
    </source>
</reference>
<keyword evidence="3" id="KW-0472">Membrane</keyword>
<evidence type="ECO:0000256" key="3">
    <source>
        <dbReference type="SAM" id="Phobius"/>
    </source>
</evidence>
<proteinExistence type="inferred from homology"/>
<dbReference type="Gene3D" id="3.40.720.10">
    <property type="entry name" value="Alkaline Phosphatase, subunit A"/>
    <property type="match status" value="1"/>
</dbReference>
<dbReference type="Pfam" id="PF00884">
    <property type="entry name" value="Sulfatase"/>
    <property type="match status" value="1"/>
</dbReference>
<comment type="similarity">
    <text evidence="1">Belongs to the sulfatase family.</text>
</comment>
<dbReference type="PANTHER" id="PTHR43751:SF1">
    <property type="entry name" value="SULFATASE ATSG-RELATED"/>
    <property type="match status" value="1"/>
</dbReference>
<keyword evidence="6" id="KW-1185">Reference proteome</keyword>
<keyword evidence="3" id="KW-0812">Transmembrane</keyword>
<dbReference type="PROSITE" id="PS00523">
    <property type="entry name" value="SULFATASE_1"/>
    <property type="match status" value="1"/>
</dbReference>
<keyword evidence="2" id="KW-0378">Hydrolase</keyword>
<keyword evidence="3" id="KW-1133">Transmembrane helix</keyword>
<evidence type="ECO:0000256" key="1">
    <source>
        <dbReference type="ARBA" id="ARBA00008779"/>
    </source>
</evidence>
<dbReference type="EMBL" id="JACRYL010000008">
    <property type="protein sequence ID" value="MBC6110879.1"/>
    <property type="molecule type" value="Genomic_DNA"/>
</dbReference>
<sequence>MRTKNNKIVKLIFIMLSLVIVFISIISMTTKTAISAKHLERKPNIIFIMADDLTMTDIEPFGSKQVHTPNMAKLASEGMCLDNMFNMVPVCSPTRQSLLTGLGPVRNGAYPNHTMIYDGIKTLPTYMQELGYNTALIGKRHYAPESSYPFDFLGGRDHDDGSGIDIDLTKASEYIRKSADKPFLLMFTSNQPHSPWTRGNQKAYDPEKIKLNPNMLDTKLTRKNMANYFAEITYLDSLVGVCMDMVDRSGQKENTIIMLVTEQGNSFPFSKWTLYDQGLHSGMIVKWPGKVKPGSRNPAMLEYADITPTLIEIGGGNPSKINTGSKDGFGDTGFDGESFIKVLRSETNHMRDFVYAENTTVGIFDAKAPYAIRSVRSADYLYIRNLNYQNKFTNTVTNSKLFAQWMEKDAQRAGTYQTRPEEELYAVKGDPYQLKNLALDPQYFQIKKGLKDKLISFMKQQNDKGIETEMKALSRQPKNNLGDGDQ</sequence>
<organism evidence="5 6">
    <name type="scientific">Pedobacter fastidiosus</name>
    <dbReference type="NCBI Taxonomy" id="2765361"/>
    <lineage>
        <taxon>Bacteria</taxon>
        <taxon>Pseudomonadati</taxon>
        <taxon>Bacteroidota</taxon>
        <taxon>Sphingobacteriia</taxon>
        <taxon>Sphingobacteriales</taxon>
        <taxon>Sphingobacteriaceae</taxon>
        <taxon>Pedobacter</taxon>
    </lineage>
</organism>
<comment type="caution">
    <text evidence="5">The sequence shown here is derived from an EMBL/GenBank/DDBJ whole genome shotgun (WGS) entry which is preliminary data.</text>
</comment>